<protein>
    <recommendedName>
        <fullName evidence="4">DUF4005 domain-containing protein</fullName>
    </recommendedName>
</protein>
<organism evidence="2 3">
    <name type="scientific">Brassica cretica</name>
    <name type="common">Mustard</name>
    <dbReference type="NCBI Taxonomy" id="69181"/>
    <lineage>
        <taxon>Eukaryota</taxon>
        <taxon>Viridiplantae</taxon>
        <taxon>Streptophyta</taxon>
        <taxon>Embryophyta</taxon>
        <taxon>Tracheophyta</taxon>
        <taxon>Spermatophyta</taxon>
        <taxon>Magnoliopsida</taxon>
        <taxon>eudicotyledons</taxon>
        <taxon>Gunneridae</taxon>
        <taxon>Pentapetalae</taxon>
        <taxon>rosids</taxon>
        <taxon>malvids</taxon>
        <taxon>Brassicales</taxon>
        <taxon>Brassicaceae</taxon>
        <taxon>Brassiceae</taxon>
        <taxon>Brassica</taxon>
    </lineage>
</organism>
<accession>A0A8S9QYU5</accession>
<evidence type="ECO:0000256" key="1">
    <source>
        <dbReference type="SAM" id="MobiDB-lite"/>
    </source>
</evidence>
<feature type="compositionally biased region" description="Polar residues" evidence="1">
    <location>
        <begin position="1"/>
        <end position="25"/>
    </location>
</feature>
<reference evidence="2" key="1">
    <citation type="submission" date="2019-12" db="EMBL/GenBank/DDBJ databases">
        <title>Genome sequencing and annotation of Brassica cretica.</title>
        <authorList>
            <person name="Studholme D.J."/>
            <person name="Sarris P."/>
        </authorList>
    </citation>
    <scope>NUCLEOTIDE SEQUENCE</scope>
    <source>
        <strain evidence="2">PFS-109/04</strain>
        <tissue evidence="2">Leaf</tissue>
    </source>
</reference>
<evidence type="ECO:0000313" key="3">
    <source>
        <dbReference type="Proteomes" id="UP000712600"/>
    </source>
</evidence>
<dbReference type="AlphaFoldDB" id="A0A8S9QYU5"/>
<dbReference type="Proteomes" id="UP000712600">
    <property type="component" value="Unassembled WGS sequence"/>
</dbReference>
<dbReference type="EMBL" id="QGKX02000996">
    <property type="protein sequence ID" value="KAF3556478.1"/>
    <property type="molecule type" value="Genomic_DNA"/>
</dbReference>
<sequence length="127" mass="14857">MKATLEGNSSRMDVTQSNGIGSTKAKSAMVESEKRHERPYQSSTPQSRREYEQRPMHSSRDYMRQRAYKPQVMTWQERGSQRRYSQARDRGRVESISRDTSNQRPPPAPPTRSDLWKSEFSLSRYLA</sequence>
<comment type="caution">
    <text evidence="2">The sequence shown here is derived from an EMBL/GenBank/DDBJ whole genome shotgun (WGS) entry which is preliminary data.</text>
</comment>
<gene>
    <name evidence="2" type="ORF">F2Q69_00017924</name>
</gene>
<feature type="compositionally biased region" description="Basic and acidic residues" evidence="1">
    <location>
        <begin position="47"/>
        <end position="64"/>
    </location>
</feature>
<evidence type="ECO:0000313" key="2">
    <source>
        <dbReference type="EMBL" id="KAF3556478.1"/>
    </source>
</evidence>
<proteinExistence type="predicted"/>
<name>A0A8S9QYU5_BRACR</name>
<feature type="compositionally biased region" description="Basic and acidic residues" evidence="1">
    <location>
        <begin position="86"/>
        <end position="97"/>
    </location>
</feature>
<feature type="region of interest" description="Disordered" evidence="1">
    <location>
        <begin position="1"/>
        <end position="127"/>
    </location>
</feature>
<evidence type="ECO:0008006" key="4">
    <source>
        <dbReference type="Google" id="ProtNLM"/>
    </source>
</evidence>
<feature type="compositionally biased region" description="Polar residues" evidence="1">
    <location>
        <begin position="73"/>
        <end position="84"/>
    </location>
</feature>